<dbReference type="KEGG" id="amur:ADH66_05650"/>
<reference evidence="4" key="2">
    <citation type="submission" date="2017-05" db="EMBL/GenBank/DDBJ databases">
        <title>Improved OligoMM genomes.</title>
        <authorList>
            <person name="Garzetti D."/>
        </authorList>
    </citation>
    <scope>NUCLEOTIDE SEQUENCE [LARGE SCALE GENOMIC DNA]</scope>
    <source>
        <strain evidence="4">KB18</strain>
    </source>
</reference>
<organism evidence="3 5">
    <name type="scientific">Acutalibacter muris</name>
    <dbReference type="NCBI Taxonomy" id="1796620"/>
    <lineage>
        <taxon>Bacteria</taxon>
        <taxon>Bacillati</taxon>
        <taxon>Bacillota</taxon>
        <taxon>Clostridia</taxon>
        <taxon>Eubacteriales</taxon>
        <taxon>Acutalibacteraceae</taxon>
        <taxon>Acutalibacter</taxon>
    </lineage>
</organism>
<name>A0A1Z2XP23_9FIRM</name>
<dbReference type="EMBL" id="CP021422">
    <property type="protein sequence ID" value="ASB40188.1"/>
    <property type="molecule type" value="Genomic_DNA"/>
</dbReference>
<dbReference type="Proteomes" id="UP000196710">
    <property type="component" value="Chromosome"/>
</dbReference>
<dbReference type="EMBL" id="CP065321">
    <property type="protein sequence ID" value="QQR29473.1"/>
    <property type="molecule type" value="Genomic_DNA"/>
</dbReference>
<proteinExistence type="predicted"/>
<keyword evidence="1" id="KW-0472">Membrane</keyword>
<dbReference type="RefSeq" id="WP_066534582.1">
    <property type="nucleotide sequence ID" value="NZ_CAQHGX010000029.1"/>
</dbReference>
<protein>
    <submittedName>
        <fullName evidence="3">Uncharacterized protein</fullName>
    </submittedName>
</protein>
<keyword evidence="1" id="KW-1133">Transmembrane helix</keyword>
<evidence type="ECO:0000313" key="4">
    <source>
        <dbReference type="Proteomes" id="UP000196710"/>
    </source>
</evidence>
<evidence type="ECO:0000256" key="1">
    <source>
        <dbReference type="SAM" id="Phobius"/>
    </source>
</evidence>
<evidence type="ECO:0000313" key="3">
    <source>
        <dbReference type="EMBL" id="QQR29473.1"/>
    </source>
</evidence>
<gene>
    <name evidence="2" type="ORF">ADH66_05650</name>
    <name evidence="3" type="ORF">I5Q82_15735</name>
</gene>
<evidence type="ECO:0000313" key="2">
    <source>
        <dbReference type="EMBL" id="ASB40188.1"/>
    </source>
</evidence>
<reference evidence="3 5" key="3">
    <citation type="submission" date="2020-11" db="EMBL/GenBank/DDBJ databases">
        <title>Closed and high quality bacterial genomes of the OMM12 community.</title>
        <authorList>
            <person name="Marbouty M."/>
            <person name="Lamy-Besnier Q."/>
            <person name="Debarbieux L."/>
            <person name="Koszul R."/>
        </authorList>
    </citation>
    <scope>NUCLEOTIDE SEQUENCE [LARGE SCALE GENOMIC DNA]</scope>
    <source>
        <strain evidence="3 5">KB18</strain>
    </source>
</reference>
<keyword evidence="4" id="KW-1185">Reference proteome</keyword>
<evidence type="ECO:0000313" key="5">
    <source>
        <dbReference type="Proteomes" id="UP000596035"/>
    </source>
</evidence>
<feature type="transmembrane region" description="Helical" evidence="1">
    <location>
        <begin position="6"/>
        <end position="33"/>
    </location>
</feature>
<accession>A0A1Z2XP23</accession>
<dbReference type="Proteomes" id="UP000596035">
    <property type="component" value="Chromosome"/>
</dbReference>
<sequence>MDMLNLFILGLRVATLFFFLWYFAEKCCALYAARKAKEKRRVRFQTVWGSSLCCNDELDNIITAKEDY</sequence>
<reference evidence="2" key="1">
    <citation type="journal article" date="2017" name="Genome Announc.">
        <title>High-Quality Whole-Genome Sequences of the Oligo-Mouse-Microbiota Bacterial Community.</title>
        <authorList>
            <person name="Garzetti D."/>
            <person name="Brugiroux S."/>
            <person name="Bunk B."/>
            <person name="Pukall R."/>
            <person name="McCoy K.D."/>
            <person name="Macpherson A.J."/>
            <person name="Stecher B."/>
        </authorList>
    </citation>
    <scope>NUCLEOTIDE SEQUENCE</scope>
    <source>
        <strain evidence="2">KB18</strain>
    </source>
</reference>
<keyword evidence="1" id="KW-0812">Transmembrane</keyword>
<dbReference type="AlphaFoldDB" id="A0A1Z2XP23"/>